<keyword evidence="3" id="KW-0547">Nucleotide-binding</keyword>
<dbReference type="InterPro" id="IPR003439">
    <property type="entry name" value="ABC_transporter-like_ATP-bd"/>
</dbReference>
<protein>
    <submittedName>
        <fullName evidence="6">ABC transporter</fullName>
    </submittedName>
</protein>
<evidence type="ECO:0000313" key="6">
    <source>
        <dbReference type="EMBL" id="SDH01880.1"/>
    </source>
</evidence>
<sequence length="341" mass="36976">MSAALTLQAVGLTYQTRRGEIQALADVSMSIADGEFVAVLGPSGCGKSTVLKLAAGLLDASQGRVVVAGQAIEGPGRHTGVVFQKPNLLPWKTVLNNVLLPARTLGSVDVSRTTAPEPVLPRGKARAEKFSGLNEPARNAASRQNGPGPAGCAGNLAMRCWRTWQGNNHYLRPPPSLARFLAATRLALKRQQTLGLPIDEARQRATALLELVGLGPFANDYPFELSGGMQQRVGIARMLLHDPQLLLMDEPFAALDALSREALTLELQHIWSQQRKSVLFITHSIQEAVFLADRVLVMSPRPGRIIDEVAITLPRPRTLETLADPAFIALCQHLRRHFTHA</sequence>
<dbReference type="SUPFAM" id="SSF52540">
    <property type="entry name" value="P-loop containing nucleoside triphosphate hydrolases"/>
    <property type="match status" value="1"/>
</dbReference>
<accession>A0A1G7Z157</accession>
<keyword evidence="2" id="KW-0813">Transport</keyword>
<comment type="similarity">
    <text evidence="1">Belongs to the ABC transporter superfamily.</text>
</comment>
<dbReference type="AlphaFoldDB" id="A0A1G7Z157"/>
<dbReference type="InterPro" id="IPR027417">
    <property type="entry name" value="P-loop_NTPase"/>
</dbReference>
<feature type="domain" description="ABC transporter" evidence="5">
    <location>
        <begin position="7"/>
        <end position="325"/>
    </location>
</feature>
<dbReference type="InterPro" id="IPR017871">
    <property type="entry name" value="ABC_transporter-like_CS"/>
</dbReference>
<dbReference type="InterPro" id="IPR003593">
    <property type="entry name" value="AAA+_ATPase"/>
</dbReference>
<dbReference type="PANTHER" id="PTHR42788:SF13">
    <property type="entry name" value="ALIPHATIC SULFONATES IMPORT ATP-BINDING PROTEIN SSUB"/>
    <property type="match status" value="1"/>
</dbReference>
<dbReference type="EMBL" id="FNDG01000002">
    <property type="protein sequence ID" value="SDH01880.1"/>
    <property type="molecule type" value="Genomic_DNA"/>
</dbReference>
<organism evidence="6 7">
    <name type="scientific">Phytopseudomonas flavescens</name>
    <dbReference type="NCBI Taxonomy" id="29435"/>
    <lineage>
        <taxon>Bacteria</taxon>
        <taxon>Pseudomonadati</taxon>
        <taxon>Pseudomonadota</taxon>
        <taxon>Gammaproteobacteria</taxon>
        <taxon>Pseudomonadales</taxon>
        <taxon>Pseudomonadaceae</taxon>
        <taxon>Phytopseudomonas</taxon>
    </lineage>
</organism>
<dbReference type="SMART" id="SM00382">
    <property type="entry name" value="AAA"/>
    <property type="match status" value="1"/>
</dbReference>
<evidence type="ECO:0000256" key="1">
    <source>
        <dbReference type="ARBA" id="ARBA00005417"/>
    </source>
</evidence>
<dbReference type="Proteomes" id="UP000198606">
    <property type="component" value="Unassembled WGS sequence"/>
</dbReference>
<dbReference type="CDD" id="cd03293">
    <property type="entry name" value="ABC_NrtD_SsuB_transporters"/>
    <property type="match status" value="1"/>
</dbReference>
<dbReference type="GO" id="GO:0005524">
    <property type="term" value="F:ATP binding"/>
    <property type="evidence" value="ECO:0007669"/>
    <property type="project" value="UniProtKB-KW"/>
</dbReference>
<dbReference type="InterPro" id="IPR050166">
    <property type="entry name" value="ABC_transporter_ATP-bind"/>
</dbReference>
<dbReference type="GO" id="GO:0016887">
    <property type="term" value="F:ATP hydrolysis activity"/>
    <property type="evidence" value="ECO:0007669"/>
    <property type="project" value="InterPro"/>
</dbReference>
<evidence type="ECO:0000259" key="5">
    <source>
        <dbReference type="PROSITE" id="PS50893"/>
    </source>
</evidence>
<evidence type="ECO:0000313" key="7">
    <source>
        <dbReference type="Proteomes" id="UP000198606"/>
    </source>
</evidence>
<keyword evidence="4" id="KW-0067">ATP-binding</keyword>
<evidence type="ECO:0000256" key="4">
    <source>
        <dbReference type="ARBA" id="ARBA00022840"/>
    </source>
</evidence>
<evidence type="ECO:0000256" key="2">
    <source>
        <dbReference type="ARBA" id="ARBA00022448"/>
    </source>
</evidence>
<dbReference type="Gene3D" id="3.40.50.300">
    <property type="entry name" value="P-loop containing nucleotide triphosphate hydrolases"/>
    <property type="match status" value="2"/>
</dbReference>
<gene>
    <name evidence="6" type="ORF">SAMN05216588_102140</name>
</gene>
<dbReference type="STRING" id="29435.SAMN05216588_102140"/>
<evidence type="ECO:0000256" key="3">
    <source>
        <dbReference type="ARBA" id="ARBA00022741"/>
    </source>
</evidence>
<name>A0A1G7Z157_9GAMM</name>
<reference evidence="6 7" key="1">
    <citation type="submission" date="2016-10" db="EMBL/GenBank/DDBJ databases">
        <authorList>
            <person name="de Groot N.N."/>
        </authorList>
    </citation>
    <scope>NUCLEOTIDE SEQUENCE [LARGE SCALE GENOMIC DNA]</scope>
    <source>
        <strain evidence="6 7">LMG 18387</strain>
    </source>
</reference>
<proteinExistence type="inferred from homology"/>
<dbReference type="PANTHER" id="PTHR42788">
    <property type="entry name" value="TAURINE IMPORT ATP-BINDING PROTEIN-RELATED"/>
    <property type="match status" value="1"/>
</dbReference>
<dbReference type="RefSeq" id="WP_084303362.1">
    <property type="nucleotide sequence ID" value="NZ_FNDG01000002.1"/>
</dbReference>
<dbReference type="Pfam" id="PF00005">
    <property type="entry name" value="ABC_tran"/>
    <property type="match status" value="1"/>
</dbReference>
<dbReference type="PROSITE" id="PS00211">
    <property type="entry name" value="ABC_TRANSPORTER_1"/>
    <property type="match status" value="1"/>
</dbReference>
<dbReference type="PROSITE" id="PS50893">
    <property type="entry name" value="ABC_TRANSPORTER_2"/>
    <property type="match status" value="1"/>
</dbReference>